<proteinExistence type="inferred from homology"/>
<dbReference type="AlphaFoldDB" id="G8C262"/>
<dbReference type="NCBIfam" id="TIGR00378">
    <property type="entry name" value="cax"/>
    <property type="match status" value="1"/>
</dbReference>
<evidence type="ECO:0000313" key="13">
    <source>
        <dbReference type="Proteomes" id="UP000005666"/>
    </source>
</evidence>
<dbReference type="GO" id="GO:0015369">
    <property type="term" value="F:calcium:proton antiporter activity"/>
    <property type="evidence" value="ECO:0007669"/>
    <property type="project" value="UniProtKB-UniRule"/>
</dbReference>
<dbReference type="PANTHER" id="PTHR31503:SF22">
    <property type="entry name" value="VACUOLAR CALCIUM ION TRANSPORTER"/>
    <property type="match status" value="1"/>
</dbReference>
<evidence type="ECO:0000256" key="6">
    <source>
        <dbReference type="ARBA" id="ARBA00022837"/>
    </source>
</evidence>
<comment type="similarity">
    <text evidence="2 10">Belongs to the Ca(2+):cation antiporter (CaCA) (TC 2.A.19) family.</text>
</comment>
<feature type="transmembrane region" description="Helical" evidence="10">
    <location>
        <begin position="33"/>
        <end position="56"/>
    </location>
</feature>
<keyword evidence="5 10" id="KW-0812">Transmembrane</keyword>
<feature type="transmembrane region" description="Helical" evidence="10">
    <location>
        <begin position="199"/>
        <end position="217"/>
    </location>
</feature>
<dbReference type="NCBIfam" id="TIGR00846">
    <property type="entry name" value="caca2"/>
    <property type="match status" value="1"/>
</dbReference>
<dbReference type="GO" id="GO:0000329">
    <property type="term" value="C:fungal-type vacuole membrane"/>
    <property type="evidence" value="ECO:0007669"/>
    <property type="project" value="EnsemblFungi"/>
</dbReference>
<dbReference type="InterPro" id="IPR004713">
    <property type="entry name" value="CaH_exchang"/>
</dbReference>
<evidence type="ECO:0000256" key="9">
    <source>
        <dbReference type="ARBA" id="ARBA00023136"/>
    </source>
</evidence>
<keyword evidence="13" id="KW-1185">Reference proteome</keyword>
<evidence type="ECO:0000256" key="5">
    <source>
        <dbReference type="ARBA" id="ARBA00022692"/>
    </source>
</evidence>
<reference evidence="12 13" key="1">
    <citation type="journal article" date="2011" name="Proc. Natl. Acad. Sci. U.S.A.">
        <title>Evolutionary erosion of yeast sex chromosomes by mating-type switching accidents.</title>
        <authorList>
            <person name="Gordon J.L."/>
            <person name="Armisen D."/>
            <person name="Proux-Wera E."/>
            <person name="Oheigeartaigh S.S."/>
            <person name="Byrne K.P."/>
            <person name="Wolfe K.H."/>
        </authorList>
    </citation>
    <scope>NUCLEOTIDE SEQUENCE [LARGE SCALE GENOMIC DNA]</scope>
    <source>
        <strain evidence="13">ATCC 24235 / CBS 4417 / NBRC 1672 / NRRL Y-8282 / UCD 70-5</strain>
    </source>
</reference>
<keyword evidence="8 10" id="KW-0406">Ion transport</keyword>
<dbReference type="FunFam" id="1.20.1420.30:FF:000011">
    <property type="entry name" value="Vacuolar calcium ion transporter"/>
    <property type="match status" value="1"/>
</dbReference>
<comment type="function">
    <text evidence="10">Has a role in promoting intracellular calcium ion sequestration via the exchange of calcium ions for hydrogen ions across the vacuolar membrane. Involved also in manganese ion homeostasis via its uptake into the vacuole.</text>
</comment>
<dbReference type="Gene3D" id="1.20.1420.30">
    <property type="entry name" value="NCX, central ion-binding region"/>
    <property type="match status" value="1"/>
</dbReference>
<feature type="transmembrane region" description="Helical" evidence="10">
    <location>
        <begin position="287"/>
        <end position="310"/>
    </location>
</feature>
<feature type="transmembrane region" description="Helical" evidence="10">
    <location>
        <begin position="317"/>
        <end position="344"/>
    </location>
</feature>
<keyword evidence="7 10" id="KW-1133">Transmembrane helix</keyword>
<dbReference type="KEGG" id="tpf:TPHA_0P00820"/>
<sequence>MDASAPLLSNSNHGINQRHTMSKFETAKLDMEFVFTSSPINVLLVFVPLGLAFGFFQLSHTWTFVFNFLSIIPLASILAYATEELANKAGSTIGGLLNATFGNAVELIVSIIALREGQIRIVQASMLGSLLSNLLLVLGFCFILGGWNRIQQTFNQTAAQTMSSLLAISCASLLLPAAFRATLPHGKDDAWIDEKILAYSRGTSMVLLIVYVLFLVFQLGSHKDMFEEQIEETGEILSQRSMKPHHSLSIKSSLIFLLTTTVFVSVCADYLVGTIDNVVASTGLSKTFIGLIIIPIVGNAAEHVTSVYVAMKNKMDLALSVAIGSSLQISLFVTPFMVLFGWWIDVPMTLNFNAFETTTLFISVLLSNYLILDGESNWLEGCMSLAMYILIAMAFYYYPDEEIVEFVKSVASN</sequence>
<evidence type="ECO:0000256" key="3">
    <source>
        <dbReference type="ARBA" id="ARBA00022448"/>
    </source>
</evidence>
<feature type="transmembrane region" description="Helical" evidence="10">
    <location>
        <begin position="62"/>
        <end position="81"/>
    </location>
</feature>
<dbReference type="OrthoDB" id="1699231at2759"/>
<dbReference type="RefSeq" id="XP_003688674.1">
    <property type="nucleotide sequence ID" value="XM_003688626.1"/>
</dbReference>
<feature type="transmembrane region" description="Helical" evidence="10">
    <location>
        <begin position="126"/>
        <end position="147"/>
    </location>
</feature>
<dbReference type="STRING" id="1071381.G8C262"/>
<evidence type="ECO:0000256" key="4">
    <source>
        <dbReference type="ARBA" id="ARBA00022568"/>
    </source>
</evidence>
<dbReference type="EMBL" id="HE612871">
    <property type="protein sequence ID" value="CCE66240.1"/>
    <property type="molecule type" value="Genomic_DNA"/>
</dbReference>
<feature type="domain" description="Sodium/calcium exchanger membrane region" evidence="11">
    <location>
        <begin position="253"/>
        <end position="396"/>
    </location>
</feature>
<dbReference type="eggNOG" id="KOG1397">
    <property type="taxonomic scope" value="Eukaryota"/>
</dbReference>
<name>G8C262_TETPH</name>
<dbReference type="InterPro" id="IPR004798">
    <property type="entry name" value="CAX-like"/>
</dbReference>
<dbReference type="InterPro" id="IPR004837">
    <property type="entry name" value="NaCa_Exmemb"/>
</dbReference>
<evidence type="ECO:0000313" key="12">
    <source>
        <dbReference type="EMBL" id="CCE66240.1"/>
    </source>
</evidence>
<feature type="transmembrane region" description="Helical" evidence="10">
    <location>
        <begin position="254"/>
        <end position="275"/>
    </location>
</feature>
<comment type="subcellular location">
    <subcellularLocation>
        <location evidence="1">Endomembrane system</location>
        <topology evidence="1">Multi-pass membrane protein</topology>
    </subcellularLocation>
    <subcellularLocation>
        <location evidence="10">Vacuole membrane</location>
    </subcellularLocation>
</comment>
<keyword evidence="4 10" id="KW-0109">Calcium transport</keyword>
<evidence type="ECO:0000256" key="10">
    <source>
        <dbReference type="RuleBase" id="RU365028"/>
    </source>
</evidence>
<organism evidence="12 13">
    <name type="scientific">Tetrapisispora phaffii (strain ATCC 24235 / CBS 4417 / NBRC 1672 / NRRL Y-8282 / UCD 70-5)</name>
    <name type="common">Yeast</name>
    <name type="synonym">Fabospora phaffii</name>
    <dbReference type="NCBI Taxonomy" id="1071381"/>
    <lineage>
        <taxon>Eukaryota</taxon>
        <taxon>Fungi</taxon>
        <taxon>Dikarya</taxon>
        <taxon>Ascomycota</taxon>
        <taxon>Saccharomycotina</taxon>
        <taxon>Saccharomycetes</taxon>
        <taxon>Saccharomycetales</taxon>
        <taxon>Saccharomycetaceae</taxon>
        <taxon>Tetrapisispora</taxon>
    </lineage>
</organism>
<evidence type="ECO:0000256" key="2">
    <source>
        <dbReference type="ARBA" id="ARBA00008170"/>
    </source>
</evidence>
<evidence type="ECO:0000259" key="11">
    <source>
        <dbReference type="Pfam" id="PF01699"/>
    </source>
</evidence>
<dbReference type="InterPro" id="IPR044880">
    <property type="entry name" value="NCX_ion-bd_dom_sf"/>
</dbReference>
<keyword evidence="10" id="KW-0926">Vacuole</keyword>
<keyword evidence="6 10" id="KW-0106">Calcium</keyword>
<dbReference type="Pfam" id="PF01699">
    <property type="entry name" value="Na_Ca_ex"/>
    <property type="match status" value="2"/>
</dbReference>
<feature type="transmembrane region" description="Helical" evidence="10">
    <location>
        <begin position="378"/>
        <end position="398"/>
    </location>
</feature>
<dbReference type="Proteomes" id="UP000005666">
    <property type="component" value="Chromosome 16"/>
</dbReference>
<protein>
    <recommendedName>
        <fullName evidence="10">Vacuolar calcium ion transporter</fullName>
    </recommendedName>
</protein>
<accession>G8C262</accession>
<keyword evidence="10" id="KW-0050">Antiport</keyword>
<evidence type="ECO:0000256" key="8">
    <source>
        <dbReference type="ARBA" id="ARBA00023065"/>
    </source>
</evidence>
<evidence type="ECO:0000256" key="7">
    <source>
        <dbReference type="ARBA" id="ARBA00022989"/>
    </source>
</evidence>
<dbReference type="GO" id="GO:0015386">
    <property type="term" value="F:potassium:proton antiporter activity"/>
    <property type="evidence" value="ECO:0007669"/>
    <property type="project" value="EnsemblFungi"/>
</dbReference>
<feature type="transmembrane region" description="Helical" evidence="10">
    <location>
        <begin position="159"/>
        <end position="179"/>
    </location>
</feature>
<feature type="transmembrane region" description="Helical" evidence="10">
    <location>
        <begin position="93"/>
        <end position="114"/>
    </location>
</feature>
<dbReference type="OMA" id="WIANFTE"/>
<dbReference type="HOGENOM" id="CLU_008721_2_1_1"/>
<feature type="transmembrane region" description="Helical" evidence="10">
    <location>
        <begin position="350"/>
        <end position="371"/>
    </location>
</feature>
<keyword evidence="9 10" id="KW-0472">Membrane</keyword>
<feature type="domain" description="Sodium/calcium exchanger membrane region" evidence="11">
    <location>
        <begin position="60"/>
        <end position="219"/>
    </location>
</feature>
<keyword evidence="3 10" id="KW-0813">Transport</keyword>
<dbReference type="GO" id="GO:0006874">
    <property type="term" value="P:intracellular calcium ion homeostasis"/>
    <property type="evidence" value="ECO:0007669"/>
    <property type="project" value="EnsemblFungi"/>
</dbReference>
<gene>
    <name evidence="12" type="primary">TPHA0P00820</name>
    <name evidence="12" type="ordered locus">TPHA_0P00820</name>
</gene>
<dbReference type="PANTHER" id="PTHR31503">
    <property type="entry name" value="VACUOLAR CALCIUM ION TRANSPORTER"/>
    <property type="match status" value="1"/>
</dbReference>
<dbReference type="GeneID" id="11530853"/>
<evidence type="ECO:0000256" key="1">
    <source>
        <dbReference type="ARBA" id="ARBA00004127"/>
    </source>
</evidence>
<dbReference type="GO" id="GO:0012505">
    <property type="term" value="C:endomembrane system"/>
    <property type="evidence" value="ECO:0007669"/>
    <property type="project" value="UniProtKB-SubCell"/>
</dbReference>